<dbReference type="PROSITE" id="PS00648">
    <property type="entry name" value="RIBONUCLEASE_P"/>
    <property type="match status" value="1"/>
</dbReference>
<evidence type="ECO:0000256" key="7">
    <source>
        <dbReference type="HAMAP-Rule" id="MF_00227"/>
    </source>
</evidence>
<dbReference type="Pfam" id="PF00825">
    <property type="entry name" value="Ribonuclease_P"/>
    <property type="match status" value="1"/>
</dbReference>
<dbReference type="InterPro" id="IPR000100">
    <property type="entry name" value="RNase_P"/>
</dbReference>
<gene>
    <name evidence="7" type="primary">rnpA</name>
    <name evidence="9" type="ORF">DB30_01205</name>
</gene>
<evidence type="ECO:0000256" key="6">
    <source>
        <dbReference type="ARBA" id="ARBA00022884"/>
    </source>
</evidence>
<dbReference type="HAMAP" id="MF_00227">
    <property type="entry name" value="RNase_P"/>
    <property type="match status" value="1"/>
</dbReference>
<sequence length="139" mass="15874">MRPLGFPARLRIKQRREFLRVQRRGRKHHVRHFLVFVMPRLTAAPQGPVDAASPPEPQPTRLGITVTRKVGNAVVRNRIKRLVREVFRQHRSRLPAGLDIVWVAKQQAAGATFAQVLDDFEALVRRGDLVSPQPGARKR</sequence>
<accession>A0A0C2CSN3</accession>
<dbReference type="InterPro" id="IPR020539">
    <property type="entry name" value="RNase_P_CS"/>
</dbReference>
<dbReference type="EMBL" id="JMCC02000123">
    <property type="protein sequence ID" value="KIG12640.1"/>
    <property type="molecule type" value="Genomic_DNA"/>
</dbReference>
<dbReference type="InterPro" id="IPR020568">
    <property type="entry name" value="Ribosomal_Su5_D2-typ_SF"/>
</dbReference>
<dbReference type="SUPFAM" id="SSF54211">
    <property type="entry name" value="Ribosomal protein S5 domain 2-like"/>
    <property type="match status" value="1"/>
</dbReference>
<comment type="catalytic activity">
    <reaction evidence="7">
        <text>Endonucleolytic cleavage of RNA, removing 5'-extranucleotides from tRNA precursor.</text>
        <dbReference type="EC" id="3.1.26.5"/>
    </reaction>
</comment>
<organism evidence="9 10">
    <name type="scientific">Enhygromyxa salina</name>
    <dbReference type="NCBI Taxonomy" id="215803"/>
    <lineage>
        <taxon>Bacteria</taxon>
        <taxon>Pseudomonadati</taxon>
        <taxon>Myxococcota</taxon>
        <taxon>Polyangia</taxon>
        <taxon>Nannocystales</taxon>
        <taxon>Nannocystaceae</taxon>
        <taxon>Enhygromyxa</taxon>
    </lineage>
</organism>
<evidence type="ECO:0000313" key="9">
    <source>
        <dbReference type="EMBL" id="KIG12640.1"/>
    </source>
</evidence>
<comment type="caution">
    <text evidence="9">The sequence shown here is derived from an EMBL/GenBank/DDBJ whole genome shotgun (WGS) entry which is preliminary data.</text>
</comment>
<dbReference type="InterPro" id="IPR014721">
    <property type="entry name" value="Ribsml_uS5_D2-typ_fold_subgr"/>
</dbReference>
<dbReference type="GO" id="GO:0004526">
    <property type="term" value="F:ribonuclease P activity"/>
    <property type="evidence" value="ECO:0007669"/>
    <property type="project" value="UniProtKB-UniRule"/>
</dbReference>
<name>A0A0C2CSN3_9BACT</name>
<keyword evidence="3 7" id="KW-0540">Nuclease</keyword>
<keyword evidence="6 7" id="KW-0694">RNA-binding</keyword>
<evidence type="ECO:0000313" key="10">
    <source>
        <dbReference type="Proteomes" id="UP000031599"/>
    </source>
</evidence>
<dbReference type="Proteomes" id="UP000031599">
    <property type="component" value="Unassembled WGS sequence"/>
</dbReference>
<keyword evidence="2 7" id="KW-0819">tRNA processing</keyword>
<evidence type="ECO:0000256" key="1">
    <source>
        <dbReference type="ARBA" id="ARBA00002663"/>
    </source>
</evidence>
<proteinExistence type="inferred from homology"/>
<dbReference type="GO" id="GO:0030677">
    <property type="term" value="C:ribonuclease P complex"/>
    <property type="evidence" value="ECO:0007669"/>
    <property type="project" value="TreeGrafter"/>
</dbReference>
<reference evidence="9 10" key="1">
    <citation type="submission" date="2014-12" db="EMBL/GenBank/DDBJ databases">
        <title>Genome assembly of Enhygromyxa salina DSM 15201.</title>
        <authorList>
            <person name="Sharma G."/>
            <person name="Subramanian S."/>
        </authorList>
    </citation>
    <scope>NUCLEOTIDE SEQUENCE [LARGE SCALE GENOMIC DNA]</scope>
    <source>
        <strain evidence="9 10">DSM 15201</strain>
    </source>
</reference>
<keyword evidence="5 7" id="KW-0378">Hydrolase</keyword>
<evidence type="ECO:0000256" key="4">
    <source>
        <dbReference type="ARBA" id="ARBA00022759"/>
    </source>
</evidence>
<dbReference type="PANTHER" id="PTHR33992">
    <property type="entry name" value="RIBONUCLEASE P PROTEIN COMPONENT"/>
    <property type="match status" value="1"/>
</dbReference>
<comment type="subunit">
    <text evidence="7">Consists of a catalytic RNA component (M1 or rnpB) and a protein subunit.</text>
</comment>
<dbReference type="GO" id="GO:0042781">
    <property type="term" value="F:3'-tRNA processing endoribonuclease activity"/>
    <property type="evidence" value="ECO:0007669"/>
    <property type="project" value="TreeGrafter"/>
</dbReference>
<comment type="similarity">
    <text evidence="7">Belongs to the RnpA family.</text>
</comment>
<protein>
    <recommendedName>
        <fullName evidence="7 8">Ribonuclease P protein component</fullName>
        <shortName evidence="7">RNase P protein</shortName>
        <shortName evidence="7">RNaseP protein</shortName>
        <ecNumber evidence="7 8">3.1.26.5</ecNumber>
    </recommendedName>
    <alternativeName>
        <fullName evidence="7">Protein C5</fullName>
    </alternativeName>
</protein>
<dbReference type="Gene3D" id="3.30.230.10">
    <property type="match status" value="1"/>
</dbReference>
<dbReference type="NCBIfam" id="TIGR00188">
    <property type="entry name" value="rnpA"/>
    <property type="match status" value="1"/>
</dbReference>
<dbReference type="PANTHER" id="PTHR33992:SF1">
    <property type="entry name" value="RIBONUCLEASE P PROTEIN COMPONENT"/>
    <property type="match status" value="1"/>
</dbReference>
<evidence type="ECO:0000256" key="5">
    <source>
        <dbReference type="ARBA" id="ARBA00022801"/>
    </source>
</evidence>
<dbReference type="RefSeq" id="WP_146661998.1">
    <property type="nucleotide sequence ID" value="NZ_JMCC02000123.1"/>
</dbReference>
<evidence type="ECO:0000256" key="8">
    <source>
        <dbReference type="NCBIfam" id="TIGR00188"/>
    </source>
</evidence>
<dbReference type="GO" id="GO:0000049">
    <property type="term" value="F:tRNA binding"/>
    <property type="evidence" value="ECO:0007669"/>
    <property type="project" value="UniProtKB-UniRule"/>
</dbReference>
<dbReference type="AlphaFoldDB" id="A0A0C2CSN3"/>
<comment type="function">
    <text evidence="1 7">RNaseP catalyzes the removal of the 5'-leader sequence from pre-tRNA to produce the mature 5'-terminus. It can also cleave other RNA substrates such as 4.5S RNA. The protein component plays an auxiliary but essential role in vivo by binding to the 5'-leader sequence and broadening the substrate specificity of the ribozyme.</text>
</comment>
<dbReference type="GO" id="GO:0001682">
    <property type="term" value="P:tRNA 5'-leader removal"/>
    <property type="evidence" value="ECO:0007669"/>
    <property type="project" value="UniProtKB-UniRule"/>
</dbReference>
<evidence type="ECO:0000256" key="2">
    <source>
        <dbReference type="ARBA" id="ARBA00022694"/>
    </source>
</evidence>
<evidence type="ECO:0000256" key="3">
    <source>
        <dbReference type="ARBA" id="ARBA00022722"/>
    </source>
</evidence>
<keyword evidence="4 7" id="KW-0255">Endonuclease</keyword>
<dbReference type="EC" id="3.1.26.5" evidence="7 8"/>